<proteinExistence type="predicted"/>
<dbReference type="AlphaFoldDB" id="A0A1M6JXM0"/>
<dbReference type="InterPro" id="IPR005370">
    <property type="entry name" value="UPF0180"/>
</dbReference>
<dbReference type="RefSeq" id="WP_190014424.1">
    <property type="nucleotide sequence ID" value="NZ_FQZV01000028.1"/>
</dbReference>
<dbReference type="EMBL" id="FQZV01000028">
    <property type="protein sequence ID" value="SHJ51402.1"/>
    <property type="molecule type" value="Genomic_DNA"/>
</dbReference>
<dbReference type="Proteomes" id="UP000184536">
    <property type="component" value="Unassembled WGS sequence"/>
</dbReference>
<gene>
    <name evidence="1" type="ORF">SAMN02745975_02253</name>
</gene>
<accession>A0A1M6JXM0</accession>
<dbReference type="Pfam" id="PF03698">
    <property type="entry name" value="UPF0180"/>
    <property type="match status" value="1"/>
</dbReference>
<organism evidence="1 2">
    <name type="scientific">Geosporobacter subterraneus DSM 17957</name>
    <dbReference type="NCBI Taxonomy" id="1121919"/>
    <lineage>
        <taxon>Bacteria</taxon>
        <taxon>Bacillati</taxon>
        <taxon>Bacillota</taxon>
        <taxon>Clostridia</taxon>
        <taxon>Peptostreptococcales</taxon>
        <taxon>Thermotaleaceae</taxon>
        <taxon>Geosporobacter</taxon>
    </lineage>
</organism>
<name>A0A1M6JXM0_9FIRM</name>
<protein>
    <submittedName>
        <fullName evidence="1">Uncharacterized protein family (UPF0180)</fullName>
    </submittedName>
</protein>
<evidence type="ECO:0000313" key="2">
    <source>
        <dbReference type="Proteomes" id="UP000184536"/>
    </source>
</evidence>
<evidence type="ECO:0000313" key="1">
    <source>
        <dbReference type="EMBL" id="SHJ51402.1"/>
    </source>
</evidence>
<reference evidence="2" key="1">
    <citation type="submission" date="2016-11" db="EMBL/GenBank/DDBJ databases">
        <authorList>
            <person name="Varghese N."/>
            <person name="Submissions S."/>
        </authorList>
    </citation>
    <scope>NUCLEOTIDE SEQUENCE [LARGE SCALE GENOMIC DNA]</scope>
    <source>
        <strain evidence="2">DSM 17957</strain>
    </source>
</reference>
<keyword evidence="2" id="KW-1185">Reference proteome</keyword>
<dbReference type="STRING" id="1121919.SAMN02745975_02253"/>
<sequence>MSKRLKISVQSDLKELIEDIRALGHEVITSHEVNPDISIFIISNIDEDWEQLRSLEWMHYDDNKFFLTINASKLKKDEILEVIGKVGEKKESSEQIAGNVLQKTVKKLKVSVEEGLTEVKKLLLESGYDVIPAHKVDGEVVAIVFTGVDETWETIFTYEMRQYGAKYVLTLNASNMKPQEVVEVINRLCIK</sequence>